<dbReference type="RefSeq" id="WP_013746788.1">
    <property type="nucleotide sequence ID" value="NC_015460.1"/>
</dbReference>
<dbReference type="EMBL" id="CP002667">
    <property type="protein sequence ID" value="AEC18030.1"/>
    <property type="molecule type" value="Genomic_DNA"/>
</dbReference>
<accession>F4HEE4</accession>
<organism evidence="1 2">
    <name type="scientific">Gallibacterium anatis (strain UMN179)</name>
    <name type="common">Pasteurella anatis</name>
    <dbReference type="NCBI Taxonomy" id="1005058"/>
    <lineage>
        <taxon>Bacteria</taxon>
        <taxon>Pseudomonadati</taxon>
        <taxon>Pseudomonadota</taxon>
        <taxon>Gammaproteobacteria</taxon>
        <taxon>Pasteurellales</taxon>
        <taxon>Pasteurellaceae</taxon>
        <taxon>Gallibacterium</taxon>
    </lineage>
</organism>
<name>F4HEE4_GALAU</name>
<dbReference type="Proteomes" id="UP000006908">
    <property type="component" value="Chromosome"/>
</dbReference>
<dbReference type="STRING" id="1005058.UMN179_02017"/>
<evidence type="ECO:0000313" key="1">
    <source>
        <dbReference type="EMBL" id="AEC18030.1"/>
    </source>
</evidence>
<proteinExistence type="predicted"/>
<dbReference type="KEGG" id="gan:UMN179_02017"/>
<dbReference type="HOGENOM" id="CLU_2522775_0_0_6"/>
<gene>
    <name evidence="1" type="ordered locus">UMN179_02017</name>
</gene>
<reference evidence="1 2" key="1">
    <citation type="journal article" date="2011" name="J. Bacteriol.">
        <title>Complete genome sequence of Gallibacterium anatis strain UMN179, isolated from a laying hen with peritonitis.</title>
        <authorList>
            <person name="Johnson T.J."/>
            <person name="Fernandez-Alarcon C."/>
            <person name="Bojesen A.M."/>
            <person name="Nolan L.K."/>
            <person name="Trampel D.W."/>
            <person name="Seemann T."/>
        </authorList>
    </citation>
    <scope>NUCLEOTIDE SEQUENCE [LARGE SCALE GENOMIC DNA]</scope>
    <source>
        <strain evidence="1 2">UMN179</strain>
    </source>
</reference>
<evidence type="ECO:0000313" key="2">
    <source>
        <dbReference type="Proteomes" id="UP000006908"/>
    </source>
</evidence>
<protein>
    <submittedName>
        <fullName evidence="1">Uncharacterized protein</fullName>
    </submittedName>
</protein>
<dbReference type="AlphaFoldDB" id="F4HEE4"/>
<sequence length="84" mass="9525">MKSGLSVADSNELCLQYCDFLNKKNNNKRLNAETLLDRKSSRQYDTDFFEKNHYVPSLLDSGESEAMEAVSQLAMVGSKQLGDW</sequence>